<keyword evidence="1" id="KW-0732">Signal</keyword>
<name>A0A7S4NCC3_9STRA</name>
<evidence type="ECO:0000256" key="1">
    <source>
        <dbReference type="SAM" id="SignalP"/>
    </source>
</evidence>
<sequence length="154" mass="17497">MKTISLAVIHSFALFGSASAFSAPAFARRGDRGSWSALFVSTETLYQAVECAENRNKHDIEELEKLAAELEGAKECNFEIGDELCQKEIQDRLDVAEILRLKIEMELRLDYLQNANLFAEDVKKEHDKDERQKFKEALQANRDKVESGSDLGLW</sequence>
<feature type="signal peptide" evidence="1">
    <location>
        <begin position="1"/>
        <end position="20"/>
    </location>
</feature>
<evidence type="ECO:0000313" key="2">
    <source>
        <dbReference type="EMBL" id="CAE2278626.1"/>
    </source>
</evidence>
<dbReference type="AlphaFoldDB" id="A0A7S4NCC3"/>
<organism evidence="2">
    <name type="scientific">Odontella aurita</name>
    <dbReference type="NCBI Taxonomy" id="265563"/>
    <lineage>
        <taxon>Eukaryota</taxon>
        <taxon>Sar</taxon>
        <taxon>Stramenopiles</taxon>
        <taxon>Ochrophyta</taxon>
        <taxon>Bacillariophyta</taxon>
        <taxon>Mediophyceae</taxon>
        <taxon>Biddulphiophycidae</taxon>
        <taxon>Eupodiscales</taxon>
        <taxon>Odontellaceae</taxon>
        <taxon>Odontella</taxon>
    </lineage>
</organism>
<proteinExistence type="predicted"/>
<accession>A0A7S4NCC3</accession>
<feature type="chain" id="PRO_5031343116" evidence="1">
    <location>
        <begin position="21"/>
        <end position="154"/>
    </location>
</feature>
<dbReference type="EMBL" id="HBKQ01052762">
    <property type="protein sequence ID" value="CAE2278626.1"/>
    <property type="molecule type" value="Transcribed_RNA"/>
</dbReference>
<reference evidence="2" key="1">
    <citation type="submission" date="2021-01" db="EMBL/GenBank/DDBJ databases">
        <authorList>
            <person name="Corre E."/>
            <person name="Pelletier E."/>
            <person name="Niang G."/>
            <person name="Scheremetjew M."/>
            <person name="Finn R."/>
            <person name="Kale V."/>
            <person name="Holt S."/>
            <person name="Cochrane G."/>
            <person name="Meng A."/>
            <person name="Brown T."/>
            <person name="Cohen L."/>
        </authorList>
    </citation>
    <scope>NUCLEOTIDE SEQUENCE</scope>
    <source>
        <strain evidence="2">Isolate 1302-5</strain>
    </source>
</reference>
<gene>
    <name evidence="2" type="ORF">OAUR00152_LOCUS36301</name>
</gene>
<protein>
    <submittedName>
        <fullName evidence="2">Uncharacterized protein</fullName>
    </submittedName>
</protein>